<sequence length="699" mass="75987">MEKTIQIPAVRRDASFRAQSFDEADNTIEIVWTTGARVRRNSWWDGPYDEELEVSTEAIRLDRLNAGAPFLDTHDSWDISRVLGSIVPGSAKVENGKGTARVMLSRAPGDADAVQKIRDGIVRNVSVGYRIHKVIKTEGQEGDVPLHRVVDWEPLEVSAVPIPADPDAQIRSADKPNGQQTYPCIVVTRDAPTPAIVEERKPEMADKTKARADETTGSEVNDTAEVTTESRAAPETTASTRADVSQADVARAAENAAREAVERERQRASKIRDLAARAGVPEFGSEHADLGTPVGEFRELLLEKLMTEERKQHPGGSGHQVPAQVADASRDEKRGEAVTAALLHRADPGAYPLTVDGARDFMGMSLLEVARECVEARGVRTRGMSKMELAATALSQRSGGLHSTSDFPVILENVLNKTLRTGYEAAPQTFRPFTRISTVPDFKEVSRAQLGEAPQFDKVNEHGEFKRGTIGEAGEKYRIETYGKVIGITRQVIINDDLGAFTRIPRAFGVQAAQLESDVAWAQIIGNPRMGDGKSLFHADHKNLLTAGAIGKKTVSDARLAMSLQTGLDGKTVLNLSPAYIIVPKALQTDAETFLTTIYPAKDGDQVPAALKNLMIIAEPRLDGGIARYGITGSATNYYFAADNGLIDVVELAYLEGQQGVYTETRMGFDVDGLEVKVRLDVGAKALDWRGLQKNPFAG</sequence>
<organism evidence="6 7">
    <name type="scientific">Brucella intermedia M86</name>
    <dbReference type="NCBI Taxonomy" id="1234597"/>
    <lineage>
        <taxon>Bacteria</taxon>
        <taxon>Pseudomonadati</taxon>
        <taxon>Pseudomonadota</taxon>
        <taxon>Alphaproteobacteria</taxon>
        <taxon>Hyphomicrobiales</taxon>
        <taxon>Brucellaceae</taxon>
        <taxon>Brucella/Ochrobactrum group</taxon>
        <taxon>Brucella</taxon>
    </lineage>
</organism>
<dbReference type="Pfam" id="PF25209">
    <property type="entry name" value="Phage_capsid_4"/>
    <property type="match status" value="1"/>
</dbReference>
<feature type="region of interest" description="Disordered" evidence="4">
    <location>
        <begin position="202"/>
        <end position="247"/>
    </location>
</feature>
<evidence type="ECO:0000256" key="4">
    <source>
        <dbReference type="SAM" id="MobiDB-lite"/>
    </source>
</evidence>
<keyword evidence="1" id="KW-1188">Viral release from host cell</keyword>
<dbReference type="OrthoDB" id="9806592at2"/>
<proteinExistence type="predicted"/>
<feature type="domain" description="Prohead serine protease" evidence="5">
    <location>
        <begin position="78"/>
        <end position="171"/>
    </location>
</feature>
<dbReference type="GO" id="GO:0006508">
    <property type="term" value="P:proteolysis"/>
    <property type="evidence" value="ECO:0007669"/>
    <property type="project" value="UniProtKB-KW"/>
</dbReference>
<keyword evidence="3" id="KW-0378">Hydrolase</keyword>
<keyword evidence="2" id="KW-0645">Protease</keyword>
<reference evidence="6 7" key="1">
    <citation type="journal article" date="2013" name="Gut Pathog.">
        <title>Draft genome of Ochrobactrum intermedium strain M86 isolated from non-ulcer dyspeptic individual from India.</title>
        <authorList>
            <person name="Kulkarni G."/>
            <person name="Dhotre D."/>
            <person name="Dharne M."/>
            <person name="Shetty S."/>
            <person name="Chowdhury S."/>
            <person name="Misra V."/>
            <person name="Misra S."/>
            <person name="Patole M."/>
            <person name="Shouche Y."/>
        </authorList>
    </citation>
    <scope>NUCLEOTIDE SEQUENCE [LARGE SCALE GENOMIC DNA]</scope>
    <source>
        <strain evidence="6 7">M86</strain>
    </source>
</reference>
<dbReference type="Pfam" id="PF04586">
    <property type="entry name" value="Peptidase_S78"/>
    <property type="match status" value="1"/>
</dbReference>
<dbReference type="PATRIC" id="fig|1234597.4.peg.289"/>
<feature type="compositionally biased region" description="Polar residues" evidence="4">
    <location>
        <begin position="215"/>
        <end position="243"/>
    </location>
</feature>
<feature type="compositionally biased region" description="Basic and acidic residues" evidence="4">
    <location>
        <begin position="202"/>
        <end position="214"/>
    </location>
</feature>
<dbReference type="GO" id="GO:0008233">
    <property type="term" value="F:peptidase activity"/>
    <property type="evidence" value="ECO:0007669"/>
    <property type="project" value="UniProtKB-KW"/>
</dbReference>
<gene>
    <name evidence="6" type="ORF">D584_01413</name>
</gene>
<evidence type="ECO:0000256" key="3">
    <source>
        <dbReference type="ARBA" id="ARBA00022801"/>
    </source>
</evidence>
<protein>
    <submittedName>
        <fullName evidence="6">Peptidase U35 phage prohead HK97</fullName>
    </submittedName>
</protein>
<name>M5JSC1_9HYPH</name>
<accession>M5JSC1</accession>
<dbReference type="NCBIfam" id="NF045541">
    <property type="entry name" value="scaf_prot_MCP2"/>
    <property type="match status" value="1"/>
</dbReference>
<dbReference type="EMBL" id="AOGE01000005">
    <property type="protein sequence ID" value="ELT51010.1"/>
    <property type="molecule type" value="Genomic_DNA"/>
</dbReference>
<evidence type="ECO:0000256" key="1">
    <source>
        <dbReference type="ARBA" id="ARBA00022612"/>
    </source>
</evidence>
<evidence type="ECO:0000256" key="2">
    <source>
        <dbReference type="ARBA" id="ARBA00022670"/>
    </source>
</evidence>
<dbReference type="RefSeq" id="WP_006470404.1">
    <property type="nucleotide sequence ID" value="NZ_AOGE01000005.1"/>
</dbReference>
<dbReference type="AlphaFoldDB" id="M5JSC1"/>
<evidence type="ECO:0000259" key="5">
    <source>
        <dbReference type="Pfam" id="PF04586"/>
    </source>
</evidence>
<evidence type="ECO:0000313" key="6">
    <source>
        <dbReference type="EMBL" id="ELT51010.1"/>
    </source>
</evidence>
<evidence type="ECO:0000313" key="7">
    <source>
        <dbReference type="Proteomes" id="UP000011971"/>
    </source>
</evidence>
<dbReference type="InterPro" id="IPR054613">
    <property type="entry name" value="Peptidase_S78_dom"/>
</dbReference>
<dbReference type="Proteomes" id="UP000011971">
    <property type="component" value="Unassembled WGS sequence"/>
</dbReference>
<comment type="caution">
    <text evidence="6">The sequence shown here is derived from an EMBL/GenBank/DDBJ whole genome shotgun (WGS) entry which is preliminary data.</text>
</comment>